<comment type="subcellular location">
    <subcellularLocation>
        <location evidence="1">Cytoplasm</location>
    </subcellularLocation>
</comment>
<dbReference type="SUPFAM" id="SSF88697">
    <property type="entry name" value="PUA domain-like"/>
    <property type="match status" value="1"/>
</dbReference>
<keyword evidence="11" id="KW-1185">Reference proteome</keyword>
<dbReference type="PROSITE" id="PS50890">
    <property type="entry name" value="PUA"/>
    <property type="match status" value="1"/>
</dbReference>
<dbReference type="InterPro" id="IPR019614">
    <property type="entry name" value="SAM-dep_methyl-trfase"/>
</dbReference>
<dbReference type="CDD" id="cd21153">
    <property type="entry name" value="PUA_RlmI"/>
    <property type="match status" value="1"/>
</dbReference>
<dbReference type="Pfam" id="PF10672">
    <property type="entry name" value="Methyltrans_SAM"/>
    <property type="match status" value="1"/>
</dbReference>
<name>A0ABY2XIK9_9GAMM</name>
<keyword evidence="4 10" id="KW-0489">Methyltransferase</keyword>
<dbReference type="SUPFAM" id="SSF53335">
    <property type="entry name" value="S-adenosyl-L-methionine-dependent methyltransferases"/>
    <property type="match status" value="1"/>
</dbReference>
<dbReference type="InterPro" id="IPR036974">
    <property type="entry name" value="PUA_sf"/>
</dbReference>
<feature type="domain" description="S-adenosylmethionine-dependent methyltransferase" evidence="8">
    <location>
        <begin position="177"/>
        <end position="354"/>
    </location>
</feature>
<comment type="similarity">
    <text evidence="7">Belongs to the methyltransferase superfamily. RlmI family.</text>
</comment>
<evidence type="ECO:0000256" key="5">
    <source>
        <dbReference type="ARBA" id="ARBA00022679"/>
    </source>
</evidence>
<keyword evidence="2" id="KW-0963">Cytoplasm</keyword>
<dbReference type="GO" id="GO:0032259">
    <property type="term" value="P:methylation"/>
    <property type="evidence" value="ECO:0007669"/>
    <property type="project" value="UniProtKB-KW"/>
</dbReference>
<dbReference type="InterPro" id="IPR029063">
    <property type="entry name" value="SAM-dependent_MTases_sf"/>
</dbReference>
<keyword evidence="3" id="KW-0698">rRNA processing</keyword>
<dbReference type="Gene3D" id="3.30.750.80">
    <property type="entry name" value="RNA methyltransferase domain (HRMD) like"/>
    <property type="match status" value="1"/>
</dbReference>
<keyword evidence="6" id="KW-0949">S-adenosyl-L-methionine</keyword>
<dbReference type="Gene3D" id="3.40.50.150">
    <property type="entry name" value="Vaccinia Virus protein VP39"/>
    <property type="match status" value="1"/>
</dbReference>
<dbReference type="PANTHER" id="PTHR42873">
    <property type="entry name" value="RIBOSOMAL RNA LARGE SUBUNIT METHYLTRANSFERASE"/>
    <property type="match status" value="1"/>
</dbReference>
<dbReference type="CDD" id="cd02440">
    <property type="entry name" value="AdoMet_MTases"/>
    <property type="match status" value="1"/>
</dbReference>
<dbReference type="InterPro" id="IPR041532">
    <property type="entry name" value="RlmI-like_PUA"/>
</dbReference>
<dbReference type="EMBL" id="VCQT01000040">
    <property type="protein sequence ID" value="TMW11668.1"/>
    <property type="molecule type" value="Genomic_DNA"/>
</dbReference>
<dbReference type="Pfam" id="PF17785">
    <property type="entry name" value="PUA_3"/>
    <property type="match status" value="1"/>
</dbReference>
<gene>
    <name evidence="10" type="ORF">FGS76_13915</name>
</gene>
<organism evidence="10 11">
    <name type="scientific">Alloalcanivorax gelatiniphagus</name>
    <dbReference type="NCBI Taxonomy" id="1194167"/>
    <lineage>
        <taxon>Bacteria</taxon>
        <taxon>Pseudomonadati</taxon>
        <taxon>Pseudomonadota</taxon>
        <taxon>Gammaproteobacteria</taxon>
        <taxon>Oceanospirillales</taxon>
        <taxon>Alcanivoracaceae</taxon>
        <taxon>Alloalcanivorax</taxon>
    </lineage>
</organism>
<sequence length="400" mass="43802">MSDSVPVLRLRKNEERRLKAGHDWIYANEVDSGETPVKSLPAGAAARVEDARGKPLGRALLSPNSLIVGRLYSRDPDQEPSRSFFKKRIEQALALRETLFDAPGYRLVHGEADGLPGLVVDRYDDTLVLQAGTAGMEAHLETVVSALDALLSPTNIVVRNEAGVRELEDLPLYTRALKGEVPESVTLSENGGRFTAPLREGQKTGWFFDHRSARARMAGLAKDARVLDVFAYCGGWGVQAALAGAREVTGVDSSGLALDYMHRNAELNGVGDRLRTLEGDAQTAMKELIADGEKFDLVILDPPAFIKRRKDFKNGLAGYHAINELAVRLVKPGGYLISASCSMHLPADKLLDVMRASARHIDRALQIIGQEGQGPDHPIQPAMPETAYLKSWFGRLLFRF</sequence>
<dbReference type="PANTHER" id="PTHR42873:SF1">
    <property type="entry name" value="S-ADENOSYLMETHIONINE-DEPENDENT METHYLTRANSFERASE DOMAIN-CONTAINING PROTEIN"/>
    <property type="match status" value="1"/>
</dbReference>
<proteinExistence type="inferred from homology"/>
<evidence type="ECO:0000259" key="8">
    <source>
        <dbReference type="Pfam" id="PF10672"/>
    </source>
</evidence>
<dbReference type="InterPro" id="IPR015947">
    <property type="entry name" value="PUA-like_sf"/>
</dbReference>
<protein>
    <submittedName>
        <fullName evidence="10">Class I SAM-dependent rRNA methyltransferase</fullName>
    </submittedName>
</protein>
<dbReference type="GO" id="GO:0008168">
    <property type="term" value="F:methyltransferase activity"/>
    <property type="evidence" value="ECO:0007669"/>
    <property type="project" value="UniProtKB-KW"/>
</dbReference>
<evidence type="ECO:0000256" key="6">
    <source>
        <dbReference type="ARBA" id="ARBA00022691"/>
    </source>
</evidence>
<keyword evidence="5" id="KW-0808">Transferase</keyword>
<comment type="caution">
    <text evidence="10">The sequence shown here is derived from an EMBL/GenBank/DDBJ whole genome shotgun (WGS) entry which is preliminary data.</text>
</comment>
<evidence type="ECO:0000313" key="11">
    <source>
        <dbReference type="Proteomes" id="UP000739180"/>
    </source>
</evidence>
<reference evidence="10 11" key="1">
    <citation type="submission" date="2019-05" db="EMBL/GenBank/DDBJ databases">
        <title>Genome of Alcanivorax gelatiniphagus, an oil degrading marine bacteria.</title>
        <authorList>
            <person name="Kwon K.K."/>
        </authorList>
    </citation>
    <scope>NUCLEOTIDE SEQUENCE [LARGE SCALE GENOMIC DNA]</scope>
    <source>
        <strain evidence="10 11">MEBiC 08158</strain>
    </source>
</reference>
<evidence type="ECO:0000256" key="1">
    <source>
        <dbReference type="ARBA" id="ARBA00004496"/>
    </source>
</evidence>
<dbReference type="CDD" id="cd11572">
    <property type="entry name" value="RlmI_M_like"/>
    <property type="match status" value="1"/>
</dbReference>
<dbReference type="Proteomes" id="UP000739180">
    <property type="component" value="Unassembled WGS sequence"/>
</dbReference>
<dbReference type="Gene3D" id="2.30.130.10">
    <property type="entry name" value="PUA domain"/>
    <property type="match status" value="1"/>
</dbReference>
<dbReference type="RefSeq" id="WP_138773266.1">
    <property type="nucleotide sequence ID" value="NZ_JBHSSX010000115.1"/>
</dbReference>
<evidence type="ECO:0000256" key="2">
    <source>
        <dbReference type="ARBA" id="ARBA00022490"/>
    </source>
</evidence>
<feature type="domain" description="RlmI-like PUA" evidence="9">
    <location>
        <begin position="8"/>
        <end position="74"/>
    </location>
</feature>
<evidence type="ECO:0000256" key="7">
    <source>
        <dbReference type="ARBA" id="ARBA00038091"/>
    </source>
</evidence>
<evidence type="ECO:0000313" key="10">
    <source>
        <dbReference type="EMBL" id="TMW11668.1"/>
    </source>
</evidence>
<evidence type="ECO:0000259" key="9">
    <source>
        <dbReference type="Pfam" id="PF17785"/>
    </source>
</evidence>
<accession>A0ABY2XIK9</accession>
<evidence type="ECO:0000256" key="3">
    <source>
        <dbReference type="ARBA" id="ARBA00022552"/>
    </source>
</evidence>
<evidence type="ECO:0000256" key="4">
    <source>
        <dbReference type="ARBA" id="ARBA00022603"/>
    </source>
</evidence>